<evidence type="ECO:0000313" key="8">
    <source>
        <dbReference type="Proteomes" id="UP000245702"/>
    </source>
</evidence>
<reference evidence="7 8" key="1">
    <citation type="submission" date="2016-01" db="EMBL/GenBank/DDBJ databases">
        <authorList>
            <person name="Brown R."/>
        </authorList>
    </citation>
    <scope>NUCLEOTIDE SEQUENCE [LARGE SCALE GENOMIC DNA]</scope>
    <source>
        <strain evidence="7">Sporomusa sphaeroides DSM 2875</strain>
    </source>
</reference>
<protein>
    <recommendedName>
        <fullName evidence="2">ribonucleoside-diphosphate reductase</fullName>
        <ecNumber evidence="2">1.17.4.1</ecNumber>
    </recommendedName>
</protein>
<evidence type="ECO:0000256" key="4">
    <source>
        <dbReference type="ARBA" id="ARBA00022741"/>
    </source>
</evidence>
<proteinExistence type="inferred from homology"/>
<evidence type="ECO:0000256" key="1">
    <source>
        <dbReference type="ARBA" id="ARBA00007405"/>
    </source>
</evidence>
<dbReference type="EC" id="1.17.4.1" evidence="2"/>
<dbReference type="Pfam" id="PF12637">
    <property type="entry name" value="TSCPD"/>
    <property type="match status" value="1"/>
</dbReference>
<feature type="domain" description="TSCPD" evidence="6">
    <location>
        <begin position="6"/>
        <end position="77"/>
    </location>
</feature>
<keyword evidence="8" id="KW-1185">Reference proteome</keyword>
<comment type="catalytic activity">
    <reaction evidence="5">
        <text>a 2'-deoxyribonucleoside 5'-diphosphate + [thioredoxin]-disulfide + H2O = a ribonucleoside 5'-diphosphate + [thioredoxin]-dithiol</text>
        <dbReference type="Rhea" id="RHEA:23252"/>
        <dbReference type="Rhea" id="RHEA-COMP:10698"/>
        <dbReference type="Rhea" id="RHEA-COMP:10700"/>
        <dbReference type="ChEBI" id="CHEBI:15377"/>
        <dbReference type="ChEBI" id="CHEBI:29950"/>
        <dbReference type="ChEBI" id="CHEBI:50058"/>
        <dbReference type="ChEBI" id="CHEBI:57930"/>
        <dbReference type="ChEBI" id="CHEBI:73316"/>
        <dbReference type="EC" id="1.17.4.1"/>
    </reaction>
</comment>
<dbReference type="NCBIfam" id="TIGR03905">
    <property type="entry name" value="TIGR03905_4_Cys"/>
    <property type="match status" value="1"/>
</dbReference>
<comment type="caution">
    <text evidence="7">The sequence shown here is derived from an EMBL/GenBank/DDBJ whole genome shotgun (WGS) entry which is preliminary data.</text>
</comment>
<organism evidence="7 8">
    <name type="scientific">Sporomusa sphaeroides DSM 2875</name>
    <dbReference type="NCBI Taxonomy" id="1337886"/>
    <lineage>
        <taxon>Bacteria</taxon>
        <taxon>Bacillati</taxon>
        <taxon>Bacillota</taxon>
        <taxon>Negativicutes</taxon>
        <taxon>Selenomonadales</taxon>
        <taxon>Sporomusaceae</taxon>
        <taxon>Sporomusa</taxon>
    </lineage>
</organism>
<sequence length="87" mass="9413">MFEYETRGVCSKKIQFEIQDNIVRKVSFLGGCNGNLQGIGSLVEGMKVEEVINRLEGIKCGGKNTSCPAQLAIALRQQAVSQVVPNA</sequence>
<dbReference type="InterPro" id="IPR024434">
    <property type="entry name" value="TSCPD_dom"/>
</dbReference>
<dbReference type="EMBL" id="FCOW01000043">
    <property type="protein sequence ID" value="CVK21699.1"/>
    <property type="molecule type" value="Genomic_DNA"/>
</dbReference>
<keyword evidence="4" id="KW-0547">Nucleotide-binding</keyword>
<evidence type="ECO:0000259" key="6">
    <source>
        <dbReference type="Pfam" id="PF12637"/>
    </source>
</evidence>
<name>A0ABM9WAS0_9FIRM</name>
<gene>
    <name evidence="7" type="ORF">SSPH_04406</name>
</gene>
<accession>A0ABM9WAS0</accession>
<keyword evidence="3" id="KW-0237">DNA synthesis</keyword>
<evidence type="ECO:0000256" key="2">
    <source>
        <dbReference type="ARBA" id="ARBA00012274"/>
    </source>
</evidence>
<evidence type="ECO:0000313" key="7">
    <source>
        <dbReference type="EMBL" id="CVK21699.1"/>
    </source>
</evidence>
<dbReference type="InterPro" id="IPR023806">
    <property type="entry name" value="CHP03905"/>
</dbReference>
<comment type="similarity">
    <text evidence="1">Belongs to the ribonucleoside diphosphate reductase class-2 family.</text>
</comment>
<evidence type="ECO:0000256" key="3">
    <source>
        <dbReference type="ARBA" id="ARBA00022634"/>
    </source>
</evidence>
<dbReference type="Proteomes" id="UP000245702">
    <property type="component" value="Unassembled WGS sequence"/>
</dbReference>
<evidence type="ECO:0000256" key="5">
    <source>
        <dbReference type="ARBA" id="ARBA00047754"/>
    </source>
</evidence>
<dbReference type="RefSeq" id="WP_075758214.1">
    <property type="nucleotide sequence ID" value="NZ_CP146991.1"/>
</dbReference>